<accession>E1R7W2</accession>
<dbReference type="SUPFAM" id="SSF52218">
    <property type="entry name" value="Flavoproteins"/>
    <property type="match status" value="1"/>
</dbReference>
<dbReference type="Pfam" id="PF03358">
    <property type="entry name" value="FMN_red"/>
    <property type="match status" value="1"/>
</dbReference>
<dbReference type="GO" id="GO:0016491">
    <property type="term" value="F:oxidoreductase activity"/>
    <property type="evidence" value="ECO:0007669"/>
    <property type="project" value="InterPro"/>
</dbReference>
<gene>
    <name evidence="4" type="ordered locus">Spirs_3731</name>
</gene>
<proteinExistence type="predicted"/>
<dbReference type="KEGG" id="ssm:Spirs_3731"/>
<protein>
    <submittedName>
        <fullName evidence="4">NADPH-dependent FMN reductase</fullName>
    </submittedName>
</protein>
<feature type="domain" description="NADPH-dependent FMN reductase-like" evidence="3">
    <location>
        <begin position="1"/>
        <end position="160"/>
    </location>
</feature>
<dbReference type="InterPro" id="IPR005025">
    <property type="entry name" value="FMN_Rdtase-like_dom"/>
</dbReference>
<sequence length="191" mass="20977">MRVVAFNGSPRKGGNTSRYIDAALEPIRNKGHEAEKVQIGGHMVRGCTACLSCRKTGDGRCIYDDDPMNSWIEAMKKADAVIIASPVYFSDMTPEVKALIDRAGYALRGMEKNPLTRKIGAGIAVARRAGHTHTLMSINQFFFINDMVVPGSTYWNVGIARAIGDAEADEEGLKTMRRLGENICWLLEKLG</sequence>
<dbReference type="Proteomes" id="UP000002318">
    <property type="component" value="Chromosome"/>
</dbReference>
<dbReference type="HOGENOM" id="CLU_050993_3_3_12"/>
<evidence type="ECO:0000256" key="1">
    <source>
        <dbReference type="ARBA" id="ARBA00022630"/>
    </source>
</evidence>
<dbReference type="RefSeq" id="WP_013256276.1">
    <property type="nucleotide sequence ID" value="NC_014364.1"/>
</dbReference>
<dbReference type="AlphaFoldDB" id="E1R7W2"/>
<dbReference type="InterPro" id="IPR051796">
    <property type="entry name" value="ISF_SsuE-like"/>
</dbReference>
<reference evidence="4 5" key="1">
    <citation type="journal article" date="2010" name="Stand. Genomic Sci.">
        <title>Complete genome sequence of Spirochaeta smaragdinae type strain (SEBR 4228).</title>
        <authorList>
            <person name="Mavromatis K."/>
            <person name="Yasawong M."/>
            <person name="Chertkov O."/>
            <person name="Lapidus A."/>
            <person name="Lucas S."/>
            <person name="Nolan M."/>
            <person name="Del Rio T.G."/>
            <person name="Tice H."/>
            <person name="Cheng J.F."/>
            <person name="Pitluck S."/>
            <person name="Liolios K."/>
            <person name="Ivanova N."/>
            <person name="Tapia R."/>
            <person name="Han C."/>
            <person name="Bruce D."/>
            <person name="Goodwin L."/>
            <person name="Pati A."/>
            <person name="Chen A."/>
            <person name="Palaniappan K."/>
            <person name="Land M."/>
            <person name="Hauser L."/>
            <person name="Chang Y.J."/>
            <person name="Jeffries C.D."/>
            <person name="Detter J.C."/>
            <person name="Rohde M."/>
            <person name="Brambilla E."/>
            <person name="Spring S."/>
            <person name="Goker M."/>
            <person name="Sikorski J."/>
            <person name="Woyke T."/>
            <person name="Bristow J."/>
            <person name="Eisen J.A."/>
            <person name="Markowitz V."/>
            <person name="Hugenholtz P."/>
            <person name="Klenk H.P."/>
            <person name="Kyrpides N.C."/>
        </authorList>
    </citation>
    <scope>NUCLEOTIDE SEQUENCE [LARGE SCALE GENOMIC DNA]</scope>
    <source>
        <strain evidence="5">DSM 11293 / JCM 15392 / SEBR 4228</strain>
    </source>
</reference>
<dbReference type="EMBL" id="CP002116">
    <property type="protein sequence ID" value="ADK82817.1"/>
    <property type="molecule type" value="Genomic_DNA"/>
</dbReference>
<evidence type="ECO:0000259" key="3">
    <source>
        <dbReference type="Pfam" id="PF03358"/>
    </source>
</evidence>
<dbReference type="PANTHER" id="PTHR43278">
    <property type="entry name" value="NAD(P)H-DEPENDENT FMN-CONTAINING OXIDOREDUCTASE YWQN-RELATED"/>
    <property type="match status" value="1"/>
</dbReference>
<dbReference type="OrthoDB" id="9790975at2"/>
<keyword evidence="2" id="KW-0288">FMN</keyword>
<evidence type="ECO:0000256" key="2">
    <source>
        <dbReference type="ARBA" id="ARBA00022643"/>
    </source>
</evidence>
<evidence type="ECO:0000313" key="5">
    <source>
        <dbReference type="Proteomes" id="UP000002318"/>
    </source>
</evidence>
<dbReference type="InterPro" id="IPR029039">
    <property type="entry name" value="Flavoprotein-like_sf"/>
</dbReference>
<keyword evidence="5" id="KW-1185">Reference proteome</keyword>
<evidence type="ECO:0000313" key="4">
    <source>
        <dbReference type="EMBL" id="ADK82817.1"/>
    </source>
</evidence>
<dbReference type="eggNOG" id="COG0655">
    <property type="taxonomic scope" value="Bacteria"/>
</dbReference>
<dbReference type="STRING" id="573413.Spirs_3731"/>
<dbReference type="Gene3D" id="3.40.50.360">
    <property type="match status" value="1"/>
</dbReference>
<organism evidence="4 5">
    <name type="scientific">Sediminispirochaeta smaragdinae (strain DSM 11293 / JCM 15392 / SEBR 4228)</name>
    <name type="common">Spirochaeta smaragdinae</name>
    <dbReference type="NCBI Taxonomy" id="573413"/>
    <lineage>
        <taxon>Bacteria</taxon>
        <taxon>Pseudomonadati</taxon>
        <taxon>Spirochaetota</taxon>
        <taxon>Spirochaetia</taxon>
        <taxon>Spirochaetales</taxon>
        <taxon>Spirochaetaceae</taxon>
        <taxon>Sediminispirochaeta</taxon>
    </lineage>
</organism>
<name>E1R7W2_SEDSS</name>
<dbReference type="PANTHER" id="PTHR43278:SF4">
    <property type="entry name" value="NAD(P)H-DEPENDENT FMN-CONTAINING OXIDOREDUCTASE YWQN-RELATED"/>
    <property type="match status" value="1"/>
</dbReference>
<keyword evidence="1" id="KW-0285">Flavoprotein</keyword>